<evidence type="ECO:0000256" key="5">
    <source>
        <dbReference type="ARBA" id="ARBA00023136"/>
    </source>
</evidence>
<dbReference type="eggNOG" id="KOG1688">
    <property type="taxonomic scope" value="Eukaryota"/>
</dbReference>
<proteinExistence type="inferred from homology"/>
<dbReference type="Pfam" id="PF03248">
    <property type="entry name" value="Rer1"/>
    <property type="match status" value="1"/>
</dbReference>
<dbReference type="OMA" id="WVMLFIL"/>
<evidence type="ECO:0000256" key="2">
    <source>
        <dbReference type="ARBA" id="ARBA00006070"/>
    </source>
</evidence>
<name>E1ZK00_CHLVA</name>
<dbReference type="InterPro" id="IPR004932">
    <property type="entry name" value="Rer1"/>
</dbReference>
<dbReference type="PIRSF" id="PIRSF016013">
    <property type="entry name" value="AtER_Rer1p"/>
    <property type="match status" value="1"/>
</dbReference>
<reference evidence="7 8" key="1">
    <citation type="journal article" date="2010" name="Plant Cell">
        <title>The Chlorella variabilis NC64A genome reveals adaptation to photosymbiosis, coevolution with viruses, and cryptic sex.</title>
        <authorList>
            <person name="Blanc G."/>
            <person name="Duncan G."/>
            <person name="Agarkova I."/>
            <person name="Borodovsky M."/>
            <person name="Gurnon J."/>
            <person name="Kuo A."/>
            <person name="Lindquist E."/>
            <person name="Lucas S."/>
            <person name="Pangilinan J."/>
            <person name="Polle J."/>
            <person name="Salamov A."/>
            <person name="Terry A."/>
            <person name="Yamada T."/>
            <person name="Dunigan D.D."/>
            <person name="Grigoriev I.V."/>
            <person name="Claverie J.M."/>
            <person name="Van Etten J.L."/>
        </authorList>
    </citation>
    <scope>NUCLEOTIDE SEQUENCE [LARGE SCALE GENOMIC DNA]</scope>
    <source>
        <strain evidence="7 8">NC64A</strain>
    </source>
</reference>
<dbReference type="GO" id="GO:0006621">
    <property type="term" value="P:protein retention in ER lumen"/>
    <property type="evidence" value="ECO:0007669"/>
    <property type="project" value="TreeGrafter"/>
</dbReference>
<feature type="transmembrane region" description="Helical" evidence="6">
    <location>
        <begin position="38"/>
        <end position="55"/>
    </location>
</feature>
<evidence type="ECO:0000256" key="1">
    <source>
        <dbReference type="ARBA" id="ARBA00004141"/>
    </source>
</evidence>
<comment type="similarity">
    <text evidence="2">Belongs to the RER1 family.</text>
</comment>
<protein>
    <recommendedName>
        <fullName evidence="9">Protein RER1</fullName>
    </recommendedName>
</protein>
<evidence type="ECO:0000256" key="3">
    <source>
        <dbReference type="ARBA" id="ARBA00022692"/>
    </source>
</evidence>
<keyword evidence="8" id="KW-1185">Reference proteome</keyword>
<feature type="transmembrane region" description="Helical" evidence="6">
    <location>
        <begin position="12"/>
        <end position="32"/>
    </location>
</feature>
<dbReference type="OrthoDB" id="448250at2759"/>
<dbReference type="STRING" id="554065.E1ZK00"/>
<dbReference type="InParanoid" id="E1ZK00"/>
<dbReference type="FunCoup" id="E1ZK00">
    <property type="interactions" value="2020"/>
</dbReference>
<dbReference type="GO" id="GO:0006890">
    <property type="term" value="P:retrograde vesicle-mediated transport, Golgi to endoplasmic reticulum"/>
    <property type="evidence" value="ECO:0007669"/>
    <property type="project" value="TreeGrafter"/>
</dbReference>
<keyword evidence="4 6" id="KW-1133">Transmembrane helix</keyword>
<keyword evidence="3 6" id="KW-0812">Transmembrane</keyword>
<dbReference type="Proteomes" id="UP000008141">
    <property type="component" value="Unassembled WGS sequence"/>
</dbReference>
<dbReference type="GO" id="GO:0000139">
    <property type="term" value="C:Golgi membrane"/>
    <property type="evidence" value="ECO:0007669"/>
    <property type="project" value="TreeGrafter"/>
</dbReference>
<gene>
    <name evidence="7" type="ORF">CHLNCDRAFT_25335</name>
</gene>
<feature type="transmembrane region" description="Helical" evidence="6">
    <location>
        <begin position="112"/>
        <end position="129"/>
    </location>
</feature>
<dbReference type="KEGG" id="cvr:CHLNCDRAFT_25335"/>
<dbReference type="EMBL" id="GL433849">
    <property type="protein sequence ID" value="EFN54082.1"/>
    <property type="molecule type" value="Genomic_DNA"/>
</dbReference>
<dbReference type="GeneID" id="17353295"/>
<dbReference type="AlphaFoldDB" id="E1ZK00"/>
<keyword evidence="5 6" id="KW-0472">Membrane</keyword>
<evidence type="ECO:0000256" key="6">
    <source>
        <dbReference type="SAM" id="Phobius"/>
    </source>
</evidence>
<sequence>KQVLLDKSTPHILYRWLGLAGVVLIYAVRVFFLQGFYIVTYALAIYMLNLLLGFLSPQVNPELEGPTLPSKSDEEFRPFVRRLPEFKFWWSSMKAVMFGFVATFFPMFDVPVFWPILVLYWFILFFVTMKRQIMHMVKYRYVPFSFGKKVGGRLRVSAFG</sequence>
<evidence type="ECO:0000256" key="4">
    <source>
        <dbReference type="ARBA" id="ARBA00022989"/>
    </source>
</evidence>
<evidence type="ECO:0000313" key="7">
    <source>
        <dbReference type="EMBL" id="EFN54082.1"/>
    </source>
</evidence>
<dbReference type="PANTHER" id="PTHR10743:SF28">
    <property type="entry name" value="PROTEIN RER1C"/>
    <property type="match status" value="1"/>
</dbReference>
<feature type="transmembrane region" description="Helical" evidence="6">
    <location>
        <begin position="88"/>
        <end position="106"/>
    </location>
</feature>
<dbReference type="GO" id="GO:0005783">
    <property type="term" value="C:endoplasmic reticulum"/>
    <property type="evidence" value="ECO:0007669"/>
    <property type="project" value="GOC"/>
</dbReference>
<evidence type="ECO:0000313" key="8">
    <source>
        <dbReference type="Proteomes" id="UP000008141"/>
    </source>
</evidence>
<comment type="subcellular location">
    <subcellularLocation>
        <location evidence="1">Membrane</location>
        <topology evidence="1">Multi-pass membrane protein</topology>
    </subcellularLocation>
</comment>
<accession>E1ZK00</accession>
<evidence type="ECO:0008006" key="9">
    <source>
        <dbReference type="Google" id="ProtNLM"/>
    </source>
</evidence>
<feature type="non-terminal residue" evidence="7">
    <location>
        <position position="1"/>
    </location>
</feature>
<dbReference type="RefSeq" id="XP_005846184.1">
    <property type="nucleotide sequence ID" value="XM_005846122.1"/>
</dbReference>
<dbReference type="PANTHER" id="PTHR10743">
    <property type="entry name" value="PROTEIN RER1"/>
    <property type="match status" value="1"/>
</dbReference>
<organism evidence="8">
    <name type="scientific">Chlorella variabilis</name>
    <name type="common">Green alga</name>
    <dbReference type="NCBI Taxonomy" id="554065"/>
    <lineage>
        <taxon>Eukaryota</taxon>
        <taxon>Viridiplantae</taxon>
        <taxon>Chlorophyta</taxon>
        <taxon>core chlorophytes</taxon>
        <taxon>Trebouxiophyceae</taxon>
        <taxon>Chlorellales</taxon>
        <taxon>Chlorellaceae</taxon>
        <taxon>Chlorella clade</taxon>
        <taxon>Chlorella</taxon>
    </lineage>
</organism>